<dbReference type="AlphaFoldDB" id="A0A1D8A523"/>
<organism evidence="1 2">
    <name type="scientific">Novosphingobium resinovorum</name>
    <dbReference type="NCBI Taxonomy" id="158500"/>
    <lineage>
        <taxon>Bacteria</taxon>
        <taxon>Pseudomonadati</taxon>
        <taxon>Pseudomonadota</taxon>
        <taxon>Alphaproteobacteria</taxon>
        <taxon>Sphingomonadales</taxon>
        <taxon>Sphingomonadaceae</taxon>
        <taxon>Novosphingobium</taxon>
    </lineage>
</organism>
<keyword evidence="2" id="KW-1185">Reference proteome</keyword>
<evidence type="ECO:0000313" key="1">
    <source>
        <dbReference type="EMBL" id="AOR77186.1"/>
    </source>
</evidence>
<accession>A0A1D8A523</accession>
<dbReference type="KEGG" id="nre:BES08_10825"/>
<dbReference type="OrthoDB" id="72471at2"/>
<dbReference type="RefSeq" id="WP_069708254.1">
    <property type="nucleotide sequence ID" value="NZ_CP017075.1"/>
</dbReference>
<evidence type="ECO:0008006" key="3">
    <source>
        <dbReference type="Google" id="ProtNLM"/>
    </source>
</evidence>
<dbReference type="Proteomes" id="UP000094626">
    <property type="component" value="Chromosome"/>
</dbReference>
<evidence type="ECO:0000313" key="2">
    <source>
        <dbReference type="Proteomes" id="UP000094626"/>
    </source>
</evidence>
<name>A0A1D8A523_9SPHN</name>
<gene>
    <name evidence="1" type="ORF">BES08_10825</name>
</gene>
<proteinExistence type="predicted"/>
<dbReference type="EMBL" id="CP017075">
    <property type="protein sequence ID" value="AOR77186.1"/>
    <property type="molecule type" value="Genomic_DNA"/>
</dbReference>
<protein>
    <recommendedName>
        <fullName evidence="3">Phage-related protein</fullName>
    </recommendedName>
</protein>
<sequence>MTTKGIIFSAPMVRALLDGRKTQTRRLIKLPPAPEHLGEWQASTVGGPGILDRHGNETPEYPCVWHTRTGATIVPPYAVGDRLYVREAFRGPYAYEAHGYKLKDWGNKPCWYTADGEPAGRGAAFYWPKGRPSIHMPRWASRLWLEVTAVRVQRLQDISEDDAEAEGAERLVFDGEAFYAGSPEGTYRCGFAGIWSHLHTAEGEHWDDNPWIVAVTFDVHRGNIDQVQA</sequence>
<reference evidence="2" key="1">
    <citation type="journal article" date="2017" name="J. Biotechnol.">
        <title>Complete genome sequence of Novosphingobium resinovorum SA1, a versatile xenobiotic-degrading bacterium capable of utilizing sulfanilic acid.</title>
        <authorList>
            <person name="Hegedus B."/>
            <person name="Kos P.B."/>
            <person name="Balint B."/>
            <person name="Maroti G."/>
            <person name="Gan H.M."/>
            <person name="Perei K."/>
            <person name="Rakhely G."/>
        </authorList>
    </citation>
    <scope>NUCLEOTIDE SEQUENCE [LARGE SCALE GENOMIC DNA]</scope>
    <source>
        <strain evidence="2">SA1</strain>
    </source>
</reference>